<dbReference type="PANTHER" id="PTHR43115">
    <property type="entry name" value="DEHYDROGENASE/REDUCTASE SDR FAMILY MEMBER 11"/>
    <property type="match status" value="1"/>
</dbReference>
<gene>
    <name evidence="4" type="ORF">HZH68_015656</name>
</gene>
<comment type="caution">
    <text evidence="4">The sequence shown here is derived from an EMBL/GenBank/DDBJ whole genome shotgun (WGS) entry which is preliminary data.</text>
</comment>
<evidence type="ECO:0000256" key="3">
    <source>
        <dbReference type="RuleBase" id="RU000363"/>
    </source>
</evidence>
<dbReference type="GO" id="GO:0016616">
    <property type="term" value="F:oxidoreductase activity, acting on the CH-OH group of donors, NAD or NADP as acceptor"/>
    <property type="evidence" value="ECO:0007669"/>
    <property type="project" value="UniProtKB-ARBA"/>
</dbReference>
<comment type="similarity">
    <text evidence="1 3">Belongs to the short-chain dehydrogenases/reductases (SDR) family.</text>
</comment>
<dbReference type="AlphaFoldDB" id="A0A834MSX2"/>
<evidence type="ECO:0000313" key="5">
    <source>
        <dbReference type="Proteomes" id="UP000617340"/>
    </source>
</evidence>
<keyword evidence="5" id="KW-1185">Reference proteome</keyword>
<organism evidence="4 5">
    <name type="scientific">Vespula germanica</name>
    <name type="common">German yellow jacket</name>
    <name type="synonym">Paravespula germanica</name>
    <dbReference type="NCBI Taxonomy" id="30212"/>
    <lineage>
        <taxon>Eukaryota</taxon>
        <taxon>Metazoa</taxon>
        <taxon>Ecdysozoa</taxon>
        <taxon>Arthropoda</taxon>
        <taxon>Hexapoda</taxon>
        <taxon>Insecta</taxon>
        <taxon>Pterygota</taxon>
        <taxon>Neoptera</taxon>
        <taxon>Endopterygota</taxon>
        <taxon>Hymenoptera</taxon>
        <taxon>Apocrita</taxon>
        <taxon>Aculeata</taxon>
        <taxon>Vespoidea</taxon>
        <taxon>Vespidae</taxon>
        <taxon>Vespinae</taxon>
        <taxon>Vespula</taxon>
    </lineage>
</organism>
<dbReference type="SUPFAM" id="SSF51735">
    <property type="entry name" value="NAD(P)-binding Rossmann-fold domains"/>
    <property type="match status" value="1"/>
</dbReference>
<dbReference type="FunFam" id="3.40.50.720:FF:000047">
    <property type="entry name" value="NADP-dependent L-serine/L-allo-threonine dehydrogenase"/>
    <property type="match status" value="1"/>
</dbReference>
<dbReference type="PANTHER" id="PTHR43115:SF4">
    <property type="entry name" value="DEHYDROGENASE_REDUCTASE SDR FAMILY MEMBER 11"/>
    <property type="match status" value="1"/>
</dbReference>
<proteinExistence type="inferred from homology"/>
<evidence type="ECO:0008006" key="6">
    <source>
        <dbReference type="Google" id="ProtNLM"/>
    </source>
</evidence>
<dbReference type="InterPro" id="IPR036291">
    <property type="entry name" value="NAD(P)-bd_dom_sf"/>
</dbReference>
<dbReference type="EMBL" id="JACSDZ010000021">
    <property type="protein sequence ID" value="KAF7381783.1"/>
    <property type="molecule type" value="Genomic_DNA"/>
</dbReference>
<protein>
    <recommendedName>
        <fullName evidence="6">Farnesol dehydrogenase</fullName>
    </recommendedName>
</protein>
<dbReference type="InterPro" id="IPR002347">
    <property type="entry name" value="SDR_fam"/>
</dbReference>
<dbReference type="Pfam" id="PF00106">
    <property type="entry name" value="adh_short"/>
    <property type="match status" value="1"/>
</dbReference>
<evidence type="ECO:0000256" key="2">
    <source>
        <dbReference type="ARBA" id="ARBA00023002"/>
    </source>
</evidence>
<dbReference type="Proteomes" id="UP000617340">
    <property type="component" value="Unassembled WGS sequence"/>
</dbReference>
<evidence type="ECO:0000256" key="1">
    <source>
        <dbReference type="ARBA" id="ARBA00006484"/>
    </source>
</evidence>
<dbReference type="PRINTS" id="PR00080">
    <property type="entry name" value="SDRFAMILY"/>
</dbReference>
<reference evidence="4" key="1">
    <citation type="journal article" date="2020" name="G3 (Bethesda)">
        <title>High-Quality Assemblies for Three Invasive Social Wasps from the &lt;i&gt;Vespula&lt;/i&gt; Genus.</title>
        <authorList>
            <person name="Harrop T.W.R."/>
            <person name="Guhlin J."/>
            <person name="McLaughlin G.M."/>
            <person name="Permina E."/>
            <person name="Stockwell P."/>
            <person name="Gilligan J."/>
            <person name="Le Lec M.F."/>
            <person name="Gruber M.A.M."/>
            <person name="Quinn O."/>
            <person name="Lovegrove M."/>
            <person name="Duncan E.J."/>
            <person name="Remnant E.J."/>
            <person name="Van Eeckhoven J."/>
            <person name="Graham B."/>
            <person name="Knapp R.A."/>
            <person name="Langford K.W."/>
            <person name="Kronenberg Z."/>
            <person name="Press M.O."/>
            <person name="Eacker S.M."/>
            <person name="Wilson-Rankin E.E."/>
            <person name="Purcell J."/>
            <person name="Lester P.J."/>
            <person name="Dearden P.K."/>
        </authorList>
    </citation>
    <scope>NUCLEOTIDE SEQUENCE</scope>
    <source>
        <strain evidence="4">Linc-1</strain>
    </source>
</reference>
<evidence type="ECO:0000313" key="4">
    <source>
        <dbReference type="EMBL" id="KAF7381783.1"/>
    </source>
</evidence>
<sequence length="254" mass="28393">MNRWEGKVAVVTGSASGIGKAITRALLERKIIVVGLDIQNEKQKEMANNRENATNGYYPLHCDITNENELDAAFLFIKKKFTGVDIMVNNAGVIDFQRIIESDRKTFERLLNINVLAMAVCMNRAVRSMRERNVEGHVFNINSVLGQKLLIPFLSDIDGFNGWNLYPASKHAAVALTHTVREELCLIKASIRVTSICPGIVKTNLSSKFPVIKESVDKLSMLLPEDIADVLIYALGTRPEVQITDITLKHKEEL</sequence>
<name>A0A834MSX2_VESGE</name>
<dbReference type="PRINTS" id="PR00081">
    <property type="entry name" value="GDHRDH"/>
</dbReference>
<keyword evidence="2" id="KW-0560">Oxidoreductase</keyword>
<accession>A0A834MSX2</accession>
<dbReference type="Gene3D" id="3.40.50.720">
    <property type="entry name" value="NAD(P)-binding Rossmann-like Domain"/>
    <property type="match status" value="1"/>
</dbReference>